<evidence type="ECO:0000313" key="2">
    <source>
        <dbReference type="EMBL" id="REA58835.1"/>
    </source>
</evidence>
<dbReference type="EMBL" id="QNUL01000018">
    <property type="protein sequence ID" value="REA58835.1"/>
    <property type="molecule type" value="Genomic_DNA"/>
</dbReference>
<dbReference type="GO" id="GO:0032259">
    <property type="term" value="P:methylation"/>
    <property type="evidence" value="ECO:0007669"/>
    <property type="project" value="UniProtKB-KW"/>
</dbReference>
<dbReference type="SUPFAM" id="SSF53335">
    <property type="entry name" value="S-adenosyl-L-methionine-dependent methyltransferases"/>
    <property type="match status" value="1"/>
</dbReference>
<dbReference type="InterPro" id="IPR006342">
    <property type="entry name" value="FkbM_mtfrase"/>
</dbReference>
<keyword evidence="2" id="KW-0489">Methyltransferase</keyword>
<protein>
    <submittedName>
        <fullName evidence="2">FkbM family methyltransferase</fullName>
    </submittedName>
</protein>
<keyword evidence="3" id="KW-1185">Reference proteome</keyword>
<feature type="domain" description="Methyltransferase FkbM" evidence="1">
    <location>
        <begin position="106"/>
        <end position="264"/>
    </location>
</feature>
<keyword evidence="2" id="KW-0808">Transferase</keyword>
<dbReference type="InterPro" id="IPR029063">
    <property type="entry name" value="SAM-dependent_MTases_sf"/>
</dbReference>
<dbReference type="Gene3D" id="3.40.50.150">
    <property type="entry name" value="Vaccinia Virus protein VP39"/>
    <property type="match status" value="1"/>
</dbReference>
<evidence type="ECO:0000313" key="3">
    <source>
        <dbReference type="Proteomes" id="UP000256373"/>
    </source>
</evidence>
<sequence length="312" mass="34880">MPALKSKLNANDRLIITAMKIKTIKTVLGHPLNQKRKVQALLTLFKRGLMIRLHRHPMVYPFVSGTSLVVEKGMSSAELQIYTGLYDHIEMLFLMHYLRSEDTFVDIGANIGVYSVLASGVSGAQSLAFEPIPSTFDRLRRNIVYNNLTEKAKLFNMGVGDKEETLTFSNSLDAINHVITDSKNFSGSVMKVPVNSLDNLMKGLTPNFLKIDVEGFEANVINGATETLQNKVLNVIVMETNGLSDQYQFGQDYIHNKLLSAGFVPHDYDPYHRTITAISKPNPDNTIYIRNIEFVSQRLKSGAKIKIGDLTI</sequence>
<gene>
    <name evidence="2" type="ORF">DSL64_19380</name>
</gene>
<dbReference type="InterPro" id="IPR052514">
    <property type="entry name" value="SAM-dependent_MTase"/>
</dbReference>
<dbReference type="PANTHER" id="PTHR34203:SF15">
    <property type="entry name" value="SLL1173 PROTEIN"/>
    <property type="match status" value="1"/>
</dbReference>
<proteinExistence type="predicted"/>
<accession>A0A3D8Y765</accession>
<reference evidence="2 3" key="1">
    <citation type="submission" date="2018-07" db="EMBL/GenBank/DDBJ databases">
        <title>Dyadobacter roseus sp. nov., isolated from rose rhizosphere soil.</title>
        <authorList>
            <person name="Chen L."/>
        </authorList>
    </citation>
    <scope>NUCLEOTIDE SEQUENCE [LARGE SCALE GENOMIC DNA]</scope>
    <source>
        <strain evidence="2 3">RS19</strain>
    </source>
</reference>
<dbReference type="GO" id="GO:0008168">
    <property type="term" value="F:methyltransferase activity"/>
    <property type="evidence" value="ECO:0007669"/>
    <property type="project" value="UniProtKB-KW"/>
</dbReference>
<dbReference type="AlphaFoldDB" id="A0A3D8Y765"/>
<dbReference type="Pfam" id="PF05050">
    <property type="entry name" value="Methyltransf_21"/>
    <property type="match status" value="1"/>
</dbReference>
<dbReference type="Proteomes" id="UP000256373">
    <property type="component" value="Unassembled WGS sequence"/>
</dbReference>
<dbReference type="NCBIfam" id="TIGR01444">
    <property type="entry name" value="fkbM_fam"/>
    <property type="match status" value="1"/>
</dbReference>
<dbReference type="PANTHER" id="PTHR34203">
    <property type="entry name" value="METHYLTRANSFERASE, FKBM FAMILY PROTEIN"/>
    <property type="match status" value="1"/>
</dbReference>
<evidence type="ECO:0000259" key="1">
    <source>
        <dbReference type="Pfam" id="PF05050"/>
    </source>
</evidence>
<comment type="caution">
    <text evidence="2">The sequence shown here is derived from an EMBL/GenBank/DDBJ whole genome shotgun (WGS) entry which is preliminary data.</text>
</comment>
<organism evidence="2 3">
    <name type="scientific">Dyadobacter luteus</name>
    <dbReference type="NCBI Taxonomy" id="2259619"/>
    <lineage>
        <taxon>Bacteria</taxon>
        <taxon>Pseudomonadati</taxon>
        <taxon>Bacteroidota</taxon>
        <taxon>Cytophagia</taxon>
        <taxon>Cytophagales</taxon>
        <taxon>Spirosomataceae</taxon>
        <taxon>Dyadobacter</taxon>
    </lineage>
</organism>
<name>A0A3D8Y765_9BACT</name>